<dbReference type="InterPro" id="IPR001360">
    <property type="entry name" value="Glyco_hydro_1"/>
</dbReference>
<dbReference type="EMBL" id="LR134356">
    <property type="protein sequence ID" value="VEG57743.1"/>
    <property type="molecule type" value="Genomic_DNA"/>
</dbReference>
<reference evidence="6 7" key="1">
    <citation type="submission" date="2018-12" db="EMBL/GenBank/DDBJ databases">
        <authorList>
            <consortium name="Pathogen Informatics"/>
        </authorList>
    </citation>
    <scope>NUCLEOTIDE SEQUENCE [LARGE SCALE GENOMIC DNA]</scope>
    <source>
        <strain evidence="6 7">NCTC10437</strain>
    </source>
</reference>
<keyword evidence="3 6" id="KW-0326">Glycosidase</keyword>
<dbReference type="InterPro" id="IPR017853">
    <property type="entry name" value="GH"/>
</dbReference>
<organism evidence="6 7">
    <name type="scientific">Mycolicibacterium aurum</name>
    <name type="common">Mycobacterium aurum</name>
    <dbReference type="NCBI Taxonomy" id="1791"/>
    <lineage>
        <taxon>Bacteria</taxon>
        <taxon>Bacillati</taxon>
        <taxon>Actinomycetota</taxon>
        <taxon>Actinomycetes</taxon>
        <taxon>Mycobacteriales</taxon>
        <taxon>Mycobacteriaceae</taxon>
        <taxon>Mycolicibacterium</taxon>
    </lineage>
</organism>
<protein>
    <submittedName>
        <fullName evidence="6">Glycoside hydrolase family protein</fullName>
        <ecNumber evidence="6">3.2.1.85</ecNumber>
    </submittedName>
</protein>
<evidence type="ECO:0000256" key="3">
    <source>
        <dbReference type="ARBA" id="ARBA00023295"/>
    </source>
</evidence>
<name>A0A448IZ15_MYCAU</name>
<feature type="compositionally biased region" description="Low complexity" evidence="4">
    <location>
        <begin position="86"/>
        <end position="103"/>
    </location>
</feature>
<keyword evidence="5" id="KW-1133">Transmembrane helix</keyword>
<sequence length="933" mass="99564">MTSHLVPAVAVQPGNYHRPVVAPSRKHTEWVRNAAKFGQTPAVVAWRRYAGKMNSGQFVGRVGGLAVAFGVGAAVFTGSGVAWASEDSASETPSAETAETPESQSPADEIADPGGDDVDDAGDATDDSDDAGDDVDAEDAEDADVADDVADEDVAGDTAEDTVEDVADVSTKRRNVASRDAAPVAVTEPVRQTTAESVPAESVDPPAGSAPADPNDDDDTAALRRDAPEPSPNLVTTTITPPEVPSWRPWPTAFDLRSAVTYVVDLATSVIDALFHPFAAGAPAPPADPSAWGLLAWVRRELFNNTPTVVTNPLPYTQSLFDGEVRITGNVGVEDSDGDALTYTVIGRPHNGGTVEVDADGGFVYRPMNAMAAVGGTDTFTVAVSDEQAGLHVHGLFGWLRFIPIIGSFLNPGGGHGITRTVTVTVTPVEGIDLSLPDDFRWGVAHSGFQAEGGPGVPVDTRSDWYRWVHDPLNQLLGLVKGVPEDGPGAYLAYESDAGLARDELGMNTFRMGIEWSRIFPNSTAAVDISDEGGTLSMADLEALDALADHAAVDHYRAVFAALRQHGLDPFVTVNHFTLPVWVHDPITARPLIQLGLPAPAAGWLSSGTAEEFEKYAAYVAWKYGDQVDNWATVNEPFSPVLTEFLAIPWVVPNWPPGVIRPDLASTFLVNQAIGHVAAYDAIHAWDTTAATAGGPAAFVGFTHNMIPARPANPVNELDVQAADAWNHYYNKWFPNAVIDGWVDADFDGVKTADEIHPDMVGKVDFLGVQYYGSQPMVGFGVALLPGFPFLRGFPIRCSPDESTCSDFNQPTDPGGFREVLEIAASYGKPLWVTENGIADDDDSKRPSYIVNHVAVVQDMVAHGTDIRGYTYWSFVDNLEWSEGYELQFGLYASDPDTPELERIPKPASIAALSGITTTNGLPVALLQQYLPG</sequence>
<dbReference type="Pfam" id="PF00232">
    <property type="entry name" value="Glyco_hydro_1"/>
    <property type="match status" value="2"/>
</dbReference>
<dbReference type="GO" id="GO:0033920">
    <property type="term" value="F:6-phospho-beta-galactosidase activity"/>
    <property type="evidence" value="ECO:0007669"/>
    <property type="project" value="UniProtKB-EC"/>
</dbReference>
<dbReference type="PRINTS" id="PR00131">
    <property type="entry name" value="GLHYDRLASE1"/>
</dbReference>
<keyword evidence="5" id="KW-0812">Transmembrane</keyword>
<keyword evidence="5" id="KW-0472">Membrane</keyword>
<dbReference type="AlphaFoldDB" id="A0A448IZ15"/>
<dbReference type="KEGG" id="mauu:NCTC10437_04757"/>
<dbReference type="Proteomes" id="UP000279306">
    <property type="component" value="Chromosome"/>
</dbReference>
<dbReference type="GO" id="GO:0008422">
    <property type="term" value="F:beta-glucosidase activity"/>
    <property type="evidence" value="ECO:0007669"/>
    <property type="project" value="TreeGrafter"/>
</dbReference>
<keyword evidence="2 6" id="KW-0378">Hydrolase</keyword>
<dbReference type="PROSITE" id="PS00653">
    <property type="entry name" value="GLYCOSYL_HYDROL_F1_2"/>
    <property type="match status" value="1"/>
</dbReference>
<dbReference type="Gene3D" id="3.20.20.80">
    <property type="entry name" value="Glycosidases"/>
    <property type="match status" value="1"/>
</dbReference>
<dbReference type="InterPro" id="IPR033132">
    <property type="entry name" value="GH_1_N_CS"/>
</dbReference>
<keyword evidence="7" id="KW-1185">Reference proteome</keyword>
<evidence type="ECO:0000256" key="1">
    <source>
        <dbReference type="ARBA" id="ARBA00010838"/>
    </source>
</evidence>
<accession>A0A448IZ15</accession>
<comment type="similarity">
    <text evidence="1">Belongs to the glycosyl hydrolase 1 family.</text>
</comment>
<evidence type="ECO:0000256" key="5">
    <source>
        <dbReference type="SAM" id="Phobius"/>
    </source>
</evidence>
<dbReference type="SUPFAM" id="SSF51445">
    <property type="entry name" value="(Trans)glycosidases"/>
    <property type="match status" value="1"/>
</dbReference>
<evidence type="ECO:0000256" key="2">
    <source>
        <dbReference type="ARBA" id="ARBA00022801"/>
    </source>
</evidence>
<dbReference type="STRING" id="1791.GCA_001049355_02757"/>
<gene>
    <name evidence="6" type="primary">lacG</name>
    <name evidence="6" type="ORF">NCTC10437_04757</name>
</gene>
<evidence type="ECO:0000313" key="6">
    <source>
        <dbReference type="EMBL" id="VEG57743.1"/>
    </source>
</evidence>
<proteinExistence type="inferred from homology"/>
<evidence type="ECO:0000313" key="7">
    <source>
        <dbReference type="Proteomes" id="UP000279306"/>
    </source>
</evidence>
<feature type="region of interest" description="Disordered" evidence="4">
    <location>
        <begin position="86"/>
        <end position="245"/>
    </location>
</feature>
<dbReference type="EC" id="3.2.1.85" evidence="6"/>
<dbReference type="PANTHER" id="PTHR10353">
    <property type="entry name" value="GLYCOSYL HYDROLASE"/>
    <property type="match status" value="1"/>
</dbReference>
<dbReference type="PANTHER" id="PTHR10353:SF209">
    <property type="entry name" value="GALACTOLIPID GALACTOSYLTRANSFERASE SFR2, CHLOROPLASTIC"/>
    <property type="match status" value="1"/>
</dbReference>
<dbReference type="GO" id="GO:0005975">
    <property type="term" value="P:carbohydrate metabolic process"/>
    <property type="evidence" value="ECO:0007669"/>
    <property type="project" value="InterPro"/>
</dbReference>
<feature type="compositionally biased region" description="Acidic residues" evidence="4">
    <location>
        <begin position="109"/>
        <end position="167"/>
    </location>
</feature>
<feature type="compositionally biased region" description="Low complexity" evidence="4">
    <location>
        <begin position="204"/>
        <end position="213"/>
    </location>
</feature>
<evidence type="ECO:0000256" key="4">
    <source>
        <dbReference type="SAM" id="MobiDB-lite"/>
    </source>
</evidence>
<feature type="transmembrane region" description="Helical" evidence="5">
    <location>
        <begin position="62"/>
        <end position="84"/>
    </location>
</feature>